<evidence type="ECO:0000313" key="2">
    <source>
        <dbReference type="Proteomes" id="UP000024635"/>
    </source>
</evidence>
<dbReference type="EMBL" id="JARK01001418">
    <property type="protein sequence ID" value="EYC05329.1"/>
    <property type="molecule type" value="Genomic_DNA"/>
</dbReference>
<accession>A0A016TQL2</accession>
<dbReference type="AlphaFoldDB" id="A0A016TQL2"/>
<dbReference type="Proteomes" id="UP000024635">
    <property type="component" value="Unassembled WGS sequence"/>
</dbReference>
<name>A0A016TQL2_9BILA</name>
<organism evidence="1 2">
    <name type="scientific">Ancylostoma ceylanicum</name>
    <dbReference type="NCBI Taxonomy" id="53326"/>
    <lineage>
        <taxon>Eukaryota</taxon>
        <taxon>Metazoa</taxon>
        <taxon>Ecdysozoa</taxon>
        <taxon>Nematoda</taxon>
        <taxon>Chromadorea</taxon>
        <taxon>Rhabditida</taxon>
        <taxon>Rhabditina</taxon>
        <taxon>Rhabditomorpha</taxon>
        <taxon>Strongyloidea</taxon>
        <taxon>Ancylostomatidae</taxon>
        <taxon>Ancylostomatinae</taxon>
        <taxon>Ancylostoma</taxon>
    </lineage>
</organism>
<keyword evidence="2" id="KW-1185">Reference proteome</keyword>
<gene>
    <name evidence="1" type="primary">Acey_s0082.g1523</name>
    <name evidence="1" type="ORF">Y032_0082g1523</name>
</gene>
<comment type="caution">
    <text evidence="1">The sequence shown here is derived from an EMBL/GenBank/DDBJ whole genome shotgun (WGS) entry which is preliminary data.</text>
</comment>
<sequence length="90" mass="10026">MCLVVFVRNVQNVRTKGTDYFLSFLKLNPSKVFSGLYAVSCVRMSLPDCHLPLAQSVRIHEASLATPIFRRDPNATPPLCLGMVKCARKS</sequence>
<evidence type="ECO:0000313" key="1">
    <source>
        <dbReference type="EMBL" id="EYC05329.1"/>
    </source>
</evidence>
<proteinExistence type="predicted"/>
<protein>
    <submittedName>
        <fullName evidence="1">Uncharacterized protein</fullName>
    </submittedName>
</protein>
<reference evidence="2" key="1">
    <citation type="journal article" date="2015" name="Nat. Genet.">
        <title>The genome and transcriptome of the zoonotic hookworm Ancylostoma ceylanicum identify infection-specific gene families.</title>
        <authorList>
            <person name="Schwarz E.M."/>
            <person name="Hu Y."/>
            <person name="Antoshechkin I."/>
            <person name="Miller M.M."/>
            <person name="Sternberg P.W."/>
            <person name="Aroian R.V."/>
        </authorList>
    </citation>
    <scope>NUCLEOTIDE SEQUENCE</scope>
    <source>
        <strain evidence="2">HY135</strain>
    </source>
</reference>